<comment type="caution">
    <text evidence="2">The sequence shown here is derived from an EMBL/GenBank/DDBJ whole genome shotgun (WGS) entry which is preliminary data.</text>
</comment>
<proteinExistence type="predicted"/>
<organism evidence="2 3">
    <name type="scientific">Stichopus japonicus</name>
    <name type="common">Sea cucumber</name>
    <dbReference type="NCBI Taxonomy" id="307972"/>
    <lineage>
        <taxon>Eukaryota</taxon>
        <taxon>Metazoa</taxon>
        <taxon>Echinodermata</taxon>
        <taxon>Eleutherozoa</taxon>
        <taxon>Echinozoa</taxon>
        <taxon>Holothuroidea</taxon>
        <taxon>Aspidochirotacea</taxon>
        <taxon>Aspidochirotida</taxon>
        <taxon>Stichopodidae</taxon>
        <taxon>Apostichopus</taxon>
    </lineage>
</organism>
<dbReference type="PANTHER" id="PTHR46644">
    <property type="entry name" value="DNA REPAIR PROTEIN XRCC2"/>
    <property type="match status" value="1"/>
</dbReference>
<protein>
    <submittedName>
        <fullName evidence="2">Putative DNA repair protein</fullName>
    </submittedName>
</protein>
<evidence type="ECO:0000313" key="2">
    <source>
        <dbReference type="EMBL" id="PIK48500.1"/>
    </source>
</evidence>
<dbReference type="AlphaFoldDB" id="A0A2G8KKL5"/>
<evidence type="ECO:0000256" key="1">
    <source>
        <dbReference type="SAM" id="MobiDB-lite"/>
    </source>
</evidence>
<evidence type="ECO:0000313" key="3">
    <source>
        <dbReference type="Proteomes" id="UP000230750"/>
    </source>
</evidence>
<name>A0A2G8KKL5_STIJA</name>
<dbReference type="SUPFAM" id="SSF52540">
    <property type="entry name" value="P-loop containing nucleoside triphosphate hydrolases"/>
    <property type="match status" value="1"/>
</dbReference>
<feature type="region of interest" description="Disordered" evidence="1">
    <location>
        <begin position="132"/>
        <end position="156"/>
    </location>
</feature>
<dbReference type="STRING" id="307972.A0A2G8KKL5"/>
<keyword evidence="3" id="KW-1185">Reference proteome</keyword>
<dbReference type="Proteomes" id="UP000230750">
    <property type="component" value="Unassembled WGS sequence"/>
</dbReference>
<gene>
    <name evidence="2" type="ORF">BSL78_14602</name>
</gene>
<dbReference type="EMBL" id="MRZV01000518">
    <property type="protein sequence ID" value="PIK48500.1"/>
    <property type="molecule type" value="Genomic_DNA"/>
</dbReference>
<dbReference type="GO" id="GO:0042148">
    <property type="term" value="P:DNA strand invasion"/>
    <property type="evidence" value="ECO:0007669"/>
    <property type="project" value="TreeGrafter"/>
</dbReference>
<dbReference type="GO" id="GO:0000724">
    <property type="term" value="P:double-strand break repair via homologous recombination"/>
    <property type="evidence" value="ECO:0007669"/>
    <property type="project" value="InterPro"/>
</dbReference>
<dbReference type="GO" id="GO:0005813">
    <property type="term" value="C:centrosome"/>
    <property type="evidence" value="ECO:0007669"/>
    <property type="project" value="TreeGrafter"/>
</dbReference>
<dbReference type="Gene3D" id="3.40.50.300">
    <property type="entry name" value="P-loop containing nucleotide triphosphate hydrolases"/>
    <property type="match status" value="1"/>
</dbReference>
<dbReference type="GO" id="GO:0000400">
    <property type="term" value="F:four-way junction DNA binding"/>
    <property type="evidence" value="ECO:0007669"/>
    <property type="project" value="TreeGrafter"/>
</dbReference>
<reference evidence="2" key="1">
    <citation type="journal article" date="2017" name="PLoS Biol.">
        <title>The sea cucumber genome provides insights into morphological evolution and visceral regeneration.</title>
        <authorList>
            <person name="Zhang X."/>
            <person name="Sun L."/>
            <person name="Yuan J."/>
            <person name="Sun Y."/>
            <person name="Gao Y."/>
            <person name="Zhang L."/>
            <person name="Li S."/>
            <person name="Dai H."/>
            <person name="Hamel J.F."/>
            <person name="Liu C."/>
            <person name="Yu Y."/>
            <person name="Liu S."/>
            <person name="Lin W."/>
            <person name="Guo K."/>
            <person name="Jin S."/>
            <person name="Xu P."/>
            <person name="Storey K.B."/>
            <person name="Huan P."/>
            <person name="Zhang T."/>
            <person name="Zhou Y."/>
            <person name="Zhang J."/>
            <person name="Lin C."/>
            <person name="Li X."/>
            <person name="Xing L."/>
            <person name="Huo D."/>
            <person name="Sun M."/>
            <person name="Wang L."/>
            <person name="Mercier A."/>
            <person name="Li F."/>
            <person name="Yang H."/>
            <person name="Xiang J."/>
        </authorList>
    </citation>
    <scope>NUCLEOTIDE SEQUENCE [LARGE SCALE GENOMIC DNA]</scope>
    <source>
        <strain evidence="2">Shaxun</strain>
        <tissue evidence="2">Muscle</tissue>
    </source>
</reference>
<dbReference type="OrthoDB" id="420422at2759"/>
<accession>A0A2G8KKL5</accession>
<dbReference type="GO" id="GO:0033063">
    <property type="term" value="C:Rad51B-Rad51C-Rad51D-XRCC2 complex"/>
    <property type="evidence" value="ECO:0007669"/>
    <property type="project" value="InterPro"/>
</dbReference>
<dbReference type="PANTHER" id="PTHR46644:SF2">
    <property type="entry name" value="DNA REPAIR PROTEIN XRCC2"/>
    <property type="match status" value="1"/>
</dbReference>
<sequence length="156" mass="16465">MAGGSETGAQLLARLGSRPSLQGLCPLLFGEEYPKPGGLIEFCGESGTAKTECLLNFAVSCILPPNWNGYALGGVGSGVVFIDTQSQFSMLRAFTLLEKRVTSSISSTDVSPVREGGVLQLDDLTSGSTVGQRLGLHSADQGTRRKNTGKDQRLTR</sequence>
<dbReference type="InterPro" id="IPR030547">
    <property type="entry name" value="XRCC2"/>
</dbReference>
<dbReference type="InterPro" id="IPR027417">
    <property type="entry name" value="P-loop_NTPase"/>
</dbReference>
<dbReference type="GO" id="GO:0005657">
    <property type="term" value="C:replication fork"/>
    <property type="evidence" value="ECO:0007669"/>
    <property type="project" value="InterPro"/>
</dbReference>